<gene>
    <name evidence="2" type="ORF">NTJ_04087</name>
</gene>
<evidence type="ECO:0000256" key="1">
    <source>
        <dbReference type="SAM" id="MobiDB-lite"/>
    </source>
</evidence>
<evidence type="ECO:0000313" key="2">
    <source>
        <dbReference type="EMBL" id="BES91279.1"/>
    </source>
</evidence>
<name>A0ABN7AIT0_9HEMI</name>
<proteinExistence type="predicted"/>
<feature type="region of interest" description="Disordered" evidence="1">
    <location>
        <begin position="1"/>
        <end position="110"/>
    </location>
</feature>
<dbReference type="EMBL" id="AP028910">
    <property type="protein sequence ID" value="BES91279.1"/>
    <property type="molecule type" value="Genomic_DNA"/>
</dbReference>
<protein>
    <submittedName>
        <fullName evidence="2">Uncharacterized protein</fullName>
    </submittedName>
</protein>
<evidence type="ECO:0000313" key="3">
    <source>
        <dbReference type="Proteomes" id="UP001307889"/>
    </source>
</evidence>
<keyword evidence="3" id="KW-1185">Reference proteome</keyword>
<sequence length="130" mass="13590">MERESVSEGERDGDSVRECASERERSERCQVRARGRRSGGARGWETAQSAARKGLSADSGAPRGGEGGKTSRVVLNGGAPSRVPPRSPSTEGPSGRRASAASVPSSKPKSVKCVLATNVNRTSSYAEQVC</sequence>
<organism evidence="2 3">
    <name type="scientific">Nesidiocoris tenuis</name>
    <dbReference type="NCBI Taxonomy" id="355587"/>
    <lineage>
        <taxon>Eukaryota</taxon>
        <taxon>Metazoa</taxon>
        <taxon>Ecdysozoa</taxon>
        <taxon>Arthropoda</taxon>
        <taxon>Hexapoda</taxon>
        <taxon>Insecta</taxon>
        <taxon>Pterygota</taxon>
        <taxon>Neoptera</taxon>
        <taxon>Paraneoptera</taxon>
        <taxon>Hemiptera</taxon>
        <taxon>Heteroptera</taxon>
        <taxon>Panheteroptera</taxon>
        <taxon>Cimicomorpha</taxon>
        <taxon>Miridae</taxon>
        <taxon>Dicyphina</taxon>
        <taxon>Nesidiocoris</taxon>
    </lineage>
</organism>
<accession>A0ABN7AIT0</accession>
<feature type="compositionally biased region" description="Basic and acidic residues" evidence="1">
    <location>
        <begin position="1"/>
        <end position="30"/>
    </location>
</feature>
<feature type="compositionally biased region" description="Low complexity" evidence="1">
    <location>
        <begin position="92"/>
        <end position="110"/>
    </location>
</feature>
<dbReference type="Proteomes" id="UP001307889">
    <property type="component" value="Chromosome 2"/>
</dbReference>
<reference evidence="2 3" key="1">
    <citation type="submission" date="2023-09" db="EMBL/GenBank/DDBJ databases">
        <title>Nesidiocoris tenuis whole genome shotgun sequence.</title>
        <authorList>
            <person name="Shibata T."/>
            <person name="Shimoda M."/>
            <person name="Kobayashi T."/>
            <person name="Uehara T."/>
        </authorList>
    </citation>
    <scope>NUCLEOTIDE SEQUENCE [LARGE SCALE GENOMIC DNA]</scope>
    <source>
        <strain evidence="2 3">Japan</strain>
    </source>
</reference>